<dbReference type="PANTHER" id="PTHR34857:SF2">
    <property type="entry name" value="SLL0384 PROTEIN"/>
    <property type="match status" value="1"/>
</dbReference>
<evidence type="ECO:0000256" key="7">
    <source>
        <dbReference type="SAM" id="Phobius"/>
    </source>
</evidence>
<keyword evidence="3 7" id="KW-0812">Transmembrane</keyword>
<comment type="subcellular location">
    <subcellularLocation>
        <location evidence="1">Membrane</location>
        <topology evidence="1">Multi-pass membrane protein</topology>
    </subcellularLocation>
</comment>
<keyword evidence="9" id="KW-1185">Reference proteome</keyword>
<evidence type="ECO:0000313" key="9">
    <source>
        <dbReference type="Proteomes" id="UP000580856"/>
    </source>
</evidence>
<dbReference type="EMBL" id="JAATJA010000002">
    <property type="protein sequence ID" value="NJB68729.1"/>
    <property type="molecule type" value="Genomic_DNA"/>
</dbReference>
<evidence type="ECO:0000256" key="4">
    <source>
        <dbReference type="ARBA" id="ARBA00022989"/>
    </source>
</evidence>
<gene>
    <name evidence="8" type="ORF">GGQ74_002402</name>
</gene>
<protein>
    <submittedName>
        <fullName evidence="8">Energy-coupling factor transporter transmembrane protein EcfT</fullName>
    </submittedName>
</protein>
<dbReference type="CDD" id="cd16914">
    <property type="entry name" value="EcfT"/>
    <property type="match status" value="1"/>
</dbReference>
<feature type="region of interest" description="Disordered" evidence="6">
    <location>
        <begin position="212"/>
        <end position="233"/>
    </location>
</feature>
<organism evidence="8 9">
    <name type="scientific">Desulfobaculum xiamenense</name>
    <dbReference type="NCBI Taxonomy" id="995050"/>
    <lineage>
        <taxon>Bacteria</taxon>
        <taxon>Pseudomonadati</taxon>
        <taxon>Thermodesulfobacteriota</taxon>
        <taxon>Desulfovibrionia</taxon>
        <taxon>Desulfovibrionales</taxon>
        <taxon>Desulfovibrionaceae</taxon>
        <taxon>Desulfobaculum</taxon>
    </lineage>
</organism>
<accession>A0A846QVR5</accession>
<reference evidence="8 9" key="1">
    <citation type="submission" date="2020-03" db="EMBL/GenBank/DDBJ databases">
        <title>Genomic Encyclopedia of Type Strains, Phase IV (KMG-IV): sequencing the most valuable type-strain genomes for metagenomic binning, comparative biology and taxonomic classification.</title>
        <authorList>
            <person name="Goeker M."/>
        </authorList>
    </citation>
    <scope>NUCLEOTIDE SEQUENCE [LARGE SCALE GENOMIC DNA]</scope>
    <source>
        <strain evidence="8 9">DSM 24233</strain>
    </source>
</reference>
<keyword evidence="2" id="KW-1003">Cell membrane</keyword>
<keyword evidence="5 7" id="KW-0472">Membrane</keyword>
<dbReference type="GO" id="GO:0005886">
    <property type="term" value="C:plasma membrane"/>
    <property type="evidence" value="ECO:0007669"/>
    <property type="project" value="UniProtKB-ARBA"/>
</dbReference>
<dbReference type="AlphaFoldDB" id="A0A846QVR5"/>
<evidence type="ECO:0000313" key="8">
    <source>
        <dbReference type="EMBL" id="NJB68729.1"/>
    </source>
</evidence>
<dbReference type="InterPro" id="IPR051611">
    <property type="entry name" value="ECF_transporter_component"/>
</dbReference>
<dbReference type="PANTHER" id="PTHR34857">
    <property type="entry name" value="SLL0384 PROTEIN"/>
    <property type="match status" value="1"/>
</dbReference>
<dbReference type="Pfam" id="PF02361">
    <property type="entry name" value="CbiQ"/>
    <property type="match status" value="1"/>
</dbReference>
<comment type="caution">
    <text evidence="8">The sequence shown here is derived from an EMBL/GenBank/DDBJ whole genome shotgun (WGS) entry which is preliminary data.</text>
</comment>
<dbReference type="InterPro" id="IPR003339">
    <property type="entry name" value="ABC/ECF_trnsptr_transmembrane"/>
</dbReference>
<name>A0A846QVR5_9BACT</name>
<evidence type="ECO:0000256" key="3">
    <source>
        <dbReference type="ARBA" id="ARBA00022692"/>
    </source>
</evidence>
<dbReference type="RefSeq" id="WP_167941772.1">
    <property type="nucleotide sequence ID" value="NZ_JAATJA010000002.1"/>
</dbReference>
<evidence type="ECO:0000256" key="6">
    <source>
        <dbReference type="SAM" id="MobiDB-lite"/>
    </source>
</evidence>
<evidence type="ECO:0000256" key="1">
    <source>
        <dbReference type="ARBA" id="ARBA00004141"/>
    </source>
</evidence>
<feature type="transmembrane region" description="Helical" evidence="7">
    <location>
        <begin position="46"/>
        <end position="67"/>
    </location>
</feature>
<dbReference type="Proteomes" id="UP000580856">
    <property type="component" value="Unassembled WGS sequence"/>
</dbReference>
<evidence type="ECO:0000256" key="5">
    <source>
        <dbReference type="ARBA" id="ARBA00023136"/>
    </source>
</evidence>
<evidence type="ECO:0000256" key="2">
    <source>
        <dbReference type="ARBA" id="ARBA00022475"/>
    </source>
</evidence>
<keyword evidence="4 7" id="KW-1133">Transmembrane helix</keyword>
<sequence>MRMFDLADGYPGQHQPGISMVHRCPAGVKFVAALSLSMGALFARDWWSVGALVGVHVGLYLLAGLGVACLWRDVRALLLQFPLVLALYLLRSDPVAALDRAGIVSLQIALALLPTLVLQRTTRPDQLMRGLRLVIPQRLAFVLFTSLRFLPLVMREAKSIYLHQILRGARIAPRQLVDPRNWPDLVHCLILPLIIRVLAMARDAAVAAASRGMGARDAGDDEGGPSDERPAHD</sequence>
<proteinExistence type="predicted"/>